<accession>A0AAV9V205</accession>
<evidence type="ECO:0000313" key="2">
    <source>
        <dbReference type="Proteomes" id="UP001375240"/>
    </source>
</evidence>
<name>A0AAV9V205_9PEZI</name>
<evidence type="ECO:0000313" key="1">
    <source>
        <dbReference type="EMBL" id="KAK6353449.1"/>
    </source>
</evidence>
<gene>
    <name evidence="1" type="ORF">TWF696_005413</name>
</gene>
<sequence length="453" mass="50296">MELVFDGISEDDPVVPYWPPSAYLPYSVPQLLSVGARNRHVGTKSPPDPRYPPLFFRLPILLGLNDRSSVPSVFWHSRGVFIKAHCRTDRSCYRVAKADQARIAESESAQDVFKSVYVKDEGLMMFVAATPIFGFDERSELITPPLAHYSSASASSGGGSDAPCYAVPAHEQQLDDLPYPSAWDNAPQSVNVTLPILTAPQPAPPAAARLHRLPTLVELCLRSLARAVKDAASPEDRADVLSSLSSAAAELPDHLHRRVAAITDAAEPTEALKTCTVCNADFVTTGAEWVEFWQMRPCHDPDYWISRFQTPPDAAHQRYWEITYGVEHVSSATAIQLLQAEPELIALREEDHFGFGFGSSQAQADIGREKARRRGRQVLRRFEAVVAGGDRFVKRYVSSGTTLSSENGGVVPYLRRVCSWDCVEAWMEGWEGTRGDEEAEYKPERYAYSPRVR</sequence>
<keyword evidence="2" id="KW-1185">Reference proteome</keyword>
<dbReference type="Proteomes" id="UP001375240">
    <property type="component" value="Unassembled WGS sequence"/>
</dbReference>
<dbReference type="EMBL" id="JAVHNQ010000003">
    <property type="protein sequence ID" value="KAK6353449.1"/>
    <property type="molecule type" value="Genomic_DNA"/>
</dbReference>
<reference evidence="1 2" key="1">
    <citation type="submission" date="2019-10" db="EMBL/GenBank/DDBJ databases">
        <authorList>
            <person name="Palmer J.M."/>
        </authorList>
    </citation>
    <scope>NUCLEOTIDE SEQUENCE [LARGE SCALE GENOMIC DNA]</scope>
    <source>
        <strain evidence="1 2">TWF696</strain>
    </source>
</reference>
<protein>
    <submittedName>
        <fullName evidence="1">Uncharacterized protein</fullName>
    </submittedName>
</protein>
<proteinExistence type="predicted"/>
<dbReference type="AlphaFoldDB" id="A0AAV9V205"/>
<comment type="caution">
    <text evidence="1">The sequence shown here is derived from an EMBL/GenBank/DDBJ whole genome shotgun (WGS) entry which is preliminary data.</text>
</comment>
<organism evidence="1 2">
    <name type="scientific">Orbilia brochopaga</name>
    <dbReference type="NCBI Taxonomy" id="3140254"/>
    <lineage>
        <taxon>Eukaryota</taxon>
        <taxon>Fungi</taxon>
        <taxon>Dikarya</taxon>
        <taxon>Ascomycota</taxon>
        <taxon>Pezizomycotina</taxon>
        <taxon>Orbiliomycetes</taxon>
        <taxon>Orbiliales</taxon>
        <taxon>Orbiliaceae</taxon>
        <taxon>Orbilia</taxon>
    </lineage>
</organism>